<keyword evidence="1" id="KW-1133">Transmembrane helix</keyword>
<feature type="transmembrane region" description="Helical" evidence="1">
    <location>
        <begin position="133"/>
        <end position="154"/>
    </location>
</feature>
<keyword evidence="1" id="KW-0812">Transmembrane</keyword>
<accession>A0A2U1JYK4</accession>
<comment type="caution">
    <text evidence="2">The sequence shown here is derived from an EMBL/GenBank/DDBJ whole genome shotgun (WGS) entry which is preliminary data.</text>
</comment>
<organism evidence="2 3">
    <name type="scientific">Pueribacillus theae</name>
    <dbReference type="NCBI Taxonomy" id="2171751"/>
    <lineage>
        <taxon>Bacteria</taxon>
        <taxon>Bacillati</taxon>
        <taxon>Bacillota</taxon>
        <taxon>Bacilli</taxon>
        <taxon>Bacillales</taxon>
        <taxon>Bacillaceae</taxon>
        <taxon>Pueribacillus</taxon>
    </lineage>
</organism>
<feature type="transmembrane region" description="Helical" evidence="1">
    <location>
        <begin position="39"/>
        <end position="59"/>
    </location>
</feature>
<dbReference type="EMBL" id="QCZG01000025">
    <property type="protein sequence ID" value="PWA10029.1"/>
    <property type="molecule type" value="Genomic_DNA"/>
</dbReference>
<evidence type="ECO:0000313" key="2">
    <source>
        <dbReference type="EMBL" id="PWA10029.1"/>
    </source>
</evidence>
<dbReference type="RefSeq" id="WP_116555171.1">
    <property type="nucleotide sequence ID" value="NZ_QCZG01000025.1"/>
</dbReference>
<feature type="transmembrane region" description="Helical" evidence="1">
    <location>
        <begin position="12"/>
        <end position="33"/>
    </location>
</feature>
<keyword evidence="1" id="KW-0472">Membrane</keyword>
<feature type="transmembrane region" description="Helical" evidence="1">
    <location>
        <begin position="159"/>
        <end position="176"/>
    </location>
</feature>
<evidence type="ECO:0000256" key="1">
    <source>
        <dbReference type="SAM" id="Phobius"/>
    </source>
</evidence>
<reference evidence="2 3" key="1">
    <citation type="submission" date="2018-04" db="EMBL/GenBank/DDBJ databases">
        <title>Camelliibacillus theae gen. nov., sp. nov., isolated from Pu'er tea.</title>
        <authorList>
            <person name="Niu L."/>
        </authorList>
    </citation>
    <scope>NUCLEOTIDE SEQUENCE [LARGE SCALE GENOMIC DNA]</scope>
    <source>
        <strain evidence="2 3">T8</strain>
    </source>
</reference>
<keyword evidence="3" id="KW-1185">Reference proteome</keyword>
<dbReference type="AlphaFoldDB" id="A0A2U1JYK4"/>
<name>A0A2U1JYK4_9BACI</name>
<dbReference type="OrthoDB" id="2597063at2"/>
<sequence length="230" mass="26499">MSKLISELKGLKSVLLFAPFTYYLLVILSILMADEPKTIFYYNEMIMLPLIVMMAGLLFQREFSGSMMEIYATFPVSLIAMLLRKVLFLVVIIFTLHLGWTFIYLAKFDMMETTVFAYSGAKPAFKSTSILHLFFQAFPGYLFISSIVASGLIFSKQLYGGWLLGFAVWMFFSLMGNEWNGPFSLYTIYIREDTAFWLNQLLLLLFACGLTIISAIQLNKRTRWIVLEEE</sequence>
<feature type="transmembrane region" description="Helical" evidence="1">
    <location>
        <begin position="86"/>
        <end position="106"/>
    </location>
</feature>
<feature type="transmembrane region" description="Helical" evidence="1">
    <location>
        <begin position="196"/>
        <end position="216"/>
    </location>
</feature>
<protein>
    <submittedName>
        <fullName evidence="2">Uncharacterized protein</fullName>
    </submittedName>
</protein>
<evidence type="ECO:0000313" key="3">
    <source>
        <dbReference type="Proteomes" id="UP000245998"/>
    </source>
</evidence>
<dbReference type="Proteomes" id="UP000245998">
    <property type="component" value="Unassembled WGS sequence"/>
</dbReference>
<proteinExistence type="predicted"/>
<gene>
    <name evidence="2" type="ORF">DCC39_12130</name>
</gene>